<reference evidence="1 2" key="1">
    <citation type="submission" date="2016-11" db="EMBL/GenBank/DDBJ databases">
        <authorList>
            <person name="Jaros S."/>
            <person name="Januszkiewicz K."/>
            <person name="Wedrychowicz H."/>
        </authorList>
    </citation>
    <scope>NUCLEOTIDE SEQUENCE [LARGE SCALE GENOMIC DNA]</scope>
    <source>
        <strain evidence="1 2">CGMCC 4.5723</strain>
    </source>
</reference>
<dbReference type="EMBL" id="FQZK01000007">
    <property type="protein sequence ID" value="SHJ57574.1"/>
    <property type="molecule type" value="Genomic_DNA"/>
</dbReference>
<proteinExistence type="predicted"/>
<protein>
    <submittedName>
        <fullName evidence="1">Uncharacterized protein</fullName>
    </submittedName>
</protein>
<dbReference type="OrthoDB" id="4224844at2"/>
<dbReference type="STRING" id="758803.SAMN05421803_107152"/>
<sequence length="165" mass="17503">MTETANTPAETKAAPKAKTANPCQCSMFANADTGERLECNKTTTRQFAPGHDARLKGFLIRLGAQGIEVTRAEGGMSITGDAAKAAEGYGFAHMVASGIERAHAKARAKAERAAARAAAKEKGTDSSDTVKAKVGRATYEGRIEGDEFVYEVKGAERRTTKHELV</sequence>
<accession>A0A1M6KF67</accession>
<dbReference type="AlphaFoldDB" id="A0A1M6KF67"/>
<organism evidence="1 2">
    <name type="scientific">Nocardiopsis flavescens</name>
    <dbReference type="NCBI Taxonomy" id="758803"/>
    <lineage>
        <taxon>Bacteria</taxon>
        <taxon>Bacillati</taxon>
        <taxon>Actinomycetota</taxon>
        <taxon>Actinomycetes</taxon>
        <taxon>Streptosporangiales</taxon>
        <taxon>Nocardiopsidaceae</taxon>
        <taxon>Nocardiopsis</taxon>
    </lineage>
</organism>
<name>A0A1M6KF67_9ACTN</name>
<dbReference type="Proteomes" id="UP000184452">
    <property type="component" value="Unassembled WGS sequence"/>
</dbReference>
<keyword evidence="2" id="KW-1185">Reference proteome</keyword>
<evidence type="ECO:0000313" key="2">
    <source>
        <dbReference type="Proteomes" id="UP000184452"/>
    </source>
</evidence>
<dbReference type="RefSeq" id="WP_073379787.1">
    <property type="nucleotide sequence ID" value="NZ_FQZK01000007.1"/>
</dbReference>
<gene>
    <name evidence="1" type="ORF">SAMN05421803_107152</name>
</gene>
<evidence type="ECO:0000313" key="1">
    <source>
        <dbReference type="EMBL" id="SHJ57574.1"/>
    </source>
</evidence>